<gene>
    <name evidence="1" type="ORF">H9Q79_12960</name>
</gene>
<organism evidence="1 2">
    <name type="scientific">Wansuia hejianensis</name>
    <dbReference type="NCBI Taxonomy" id="2763667"/>
    <lineage>
        <taxon>Bacteria</taxon>
        <taxon>Bacillati</taxon>
        <taxon>Bacillota</taxon>
        <taxon>Clostridia</taxon>
        <taxon>Lachnospirales</taxon>
        <taxon>Lachnospiraceae</taxon>
        <taxon>Wansuia</taxon>
    </lineage>
</organism>
<protein>
    <recommendedName>
        <fullName evidence="3">Nitrogenase/oxidoreductase component 1 domain-containing protein</fullName>
    </recommendedName>
</protein>
<proteinExistence type="predicted"/>
<evidence type="ECO:0000313" key="1">
    <source>
        <dbReference type="EMBL" id="QNM07817.1"/>
    </source>
</evidence>
<dbReference type="Proteomes" id="UP000515860">
    <property type="component" value="Chromosome"/>
</dbReference>
<dbReference type="Gene3D" id="3.40.50.1980">
    <property type="entry name" value="Nitrogenase molybdenum iron protein domain"/>
    <property type="match status" value="1"/>
</dbReference>
<dbReference type="KEGG" id="whj:H9Q79_12960"/>
<dbReference type="RefSeq" id="WP_249328469.1">
    <property type="nucleotide sequence ID" value="NZ_CP060635.1"/>
</dbReference>
<sequence>MTGFKTEPLTARNNSGHEDLPSQILASPDVALVAAGSFACIRTLYFQAKRTGKLHHFFSCCLSDREYALGRQEKRITDTIRQAAAAKGVKGVIFYASCMEVLTMWDFQGAIESIRDHLPVPVEILYRGPLAKRKREPLEELRQILQRWNLPPGSEALPPSVSSAQPPPPPDFEGILSLLQEWDCDTFLFTAGGCKKCLSCSETQFSYRNCRNSRFDDRFAATGDLSGICQILLSDFPEKRPLYLLSSAVTHAIGLDLEQLACELTQFGKQTIYLPSSGFHTASYGMKQAWLSLGRRFLSGRTKIVRGLIWILGFSRLTCPSERDTECHPVDFLDMGNPFSGTQKNLSQQIKQLERQAYTVEIWRETFLHPEEAVLPERTLVAAPEGLPLAKWMEQKFGIPFYW</sequence>
<evidence type="ECO:0000313" key="2">
    <source>
        <dbReference type="Proteomes" id="UP000515860"/>
    </source>
</evidence>
<accession>A0A7G9GAI5</accession>
<evidence type="ECO:0008006" key="3">
    <source>
        <dbReference type="Google" id="ProtNLM"/>
    </source>
</evidence>
<dbReference type="SUPFAM" id="SSF53807">
    <property type="entry name" value="Helical backbone' metal receptor"/>
    <property type="match status" value="1"/>
</dbReference>
<dbReference type="AlphaFoldDB" id="A0A7G9GAI5"/>
<name>A0A7G9GAI5_9FIRM</name>
<dbReference type="EMBL" id="CP060635">
    <property type="protein sequence ID" value="QNM07817.1"/>
    <property type="molecule type" value="Genomic_DNA"/>
</dbReference>
<keyword evidence="2" id="KW-1185">Reference proteome</keyword>
<reference evidence="1 2" key="1">
    <citation type="submission" date="2020-08" db="EMBL/GenBank/DDBJ databases">
        <authorList>
            <person name="Liu C."/>
            <person name="Sun Q."/>
        </authorList>
    </citation>
    <scope>NUCLEOTIDE SEQUENCE [LARGE SCALE GENOMIC DNA]</scope>
    <source>
        <strain evidence="1 2">NSJ-29</strain>
    </source>
</reference>